<dbReference type="Gene3D" id="3.30.70.330">
    <property type="match status" value="1"/>
</dbReference>
<gene>
    <name evidence="7" type="ORF">NQ318_005978</name>
</gene>
<dbReference type="PANTHER" id="PTHR48032:SF18">
    <property type="entry name" value="RRM DOMAIN-CONTAINING PROTEIN"/>
    <property type="match status" value="1"/>
</dbReference>
<evidence type="ECO:0000256" key="2">
    <source>
        <dbReference type="ARBA" id="ARBA00022490"/>
    </source>
</evidence>
<dbReference type="PANTHER" id="PTHR48032">
    <property type="entry name" value="RNA-BINDING PROTEIN MUSASHI HOMOLOG RBP6"/>
    <property type="match status" value="1"/>
</dbReference>
<dbReference type="InterPro" id="IPR035979">
    <property type="entry name" value="RBD_domain_sf"/>
</dbReference>
<accession>A0AAV8Y0L9</accession>
<comment type="caution">
    <text evidence="7">The sequence shown here is derived from an EMBL/GenBank/DDBJ whole genome shotgun (WGS) entry which is preliminary data.</text>
</comment>
<reference evidence="7" key="1">
    <citation type="journal article" date="2023" name="Insect Mol. Biol.">
        <title>Genome sequencing provides insights into the evolution of gene families encoding plant cell wall-degrading enzymes in longhorned beetles.</title>
        <authorList>
            <person name="Shin N.R."/>
            <person name="Okamura Y."/>
            <person name="Kirsch R."/>
            <person name="Pauchet Y."/>
        </authorList>
    </citation>
    <scope>NUCLEOTIDE SEQUENCE</scope>
    <source>
        <strain evidence="7">AMC_N1</strain>
    </source>
</reference>
<dbReference type="SUPFAM" id="SSF54928">
    <property type="entry name" value="RNA-binding domain, RBD"/>
    <property type="match status" value="1"/>
</dbReference>
<dbReference type="Pfam" id="PF00076">
    <property type="entry name" value="RRM_1"/>
    <property type="match status" value="1"/>
</dbReference>
<comment type="subcellular location">
    <subcellularLocation>
        <location evidence="1">Cytoplasm</location>
    </subcellularLocation>
</comment>
<protein>
    <recommendedName>
        <fullName evidence="6">RRM domain-containing protein</fullName>
    </recommendedName>
</protein>
<sequence>MNQKIWPKVALEYEPENRRKRGRPGRTWIEGIKEIMVDRAIVEDWRDRKKWRSKCGMRLRPTIDPKPCNPRTLQKPKKGGGYPKVFLGGLPSNVTETDLRSFFTRFGKVMEVVIMYDQEKKKSRGFGFLSFEDDEAVDRCVSEHFVNLNGKQVEIKEGGTPRWFWW</sequence>
<dbReference type="Proteomes" id="UP001162162">
    <property type="component" value="Unassembled WGS sequence"/>
</dbReference>
<name>A0AAV8Y0L9_9CUCU</name>
<dbReference type="PROSITE" id="PS50102">
    <property type="entry name" value="RRM"/>
    <property type="match status" value="1"/>
</dbReference>
<dbReference type="EMBL" id="JAPWTK010000268">
    <property type="protein sequence ID" value="KAJ8944068.1"/>
    <property type="molecule type" value="Genomic_DNA"/>
</dbReference>
<dbReference type="InterPro" id="IPR012677">
    <property type="entry name" value="Nucleotide-bd_a/b_plait_sf"/>
</dbReference>
<evidence type="ECO:0000256" key="4">
    <source>
        <dbReference type="ARBA" id="ARBA00022884"/>
    </source>
</evidence>
<keyword evidence="4 5" id="KW-0694">RNA-binding</keyword>
<evidence type="ECO:0000256" key="3">
    <source>
        <dbReference type="ARBA" id="ARBA00022737"/>
    </source>
</evidence>
<keyword evidence="3" id="KW-0677">Repeat</keyword>
<dbReference type="GO" id="GO:0006417">
    <property type="term" value="P:regulation of translation"/>
    <property type="evidence" value="ECO:0007669"/>
    <property type="project" value="TreeGrafter"/>
</dbReference>
<feature type="domain" description="RRM" evidence="6">
    <location>
        <begin position="83"/>
        <end position="160"/>
    </location>
</feature>
<dbReference type="AlphaFoldDB" id="A0AAV8Y0L9"/>
<organism evidence="7 8">
    <name type="scientific">Aromia moschata</name>
    <dbReference type="NCBI Taxonomy" id="1265417"/>
    <lineage>
        <taxon>Eukaryota</taxon>
        <taxon>Metazoa</taxon>
        <taxon>Ecdysozoa</taxon>
        <taxon>Arthropoda</taxon>
        <taxon>Hexapoda</taxon>
        <taxon>Insecta</taxon>
        <taxon>Pterygota</taxon>
        <taxon>Neoptera</taxon>
        <taxon>Endopterygota</taxon>
        <taxon>Coleoptera</taxon>
        <taxon>Polyphaga</taxon>
        <taxon>Cucujiformia</taxon>
        <taxon>Chrysomeloidea</taxon>
        <taxon>Cerambycidae</taxon>
        <taxon>Cerambycinae</taxon>
        <taxon>Callichromatini</taxon>
        <taxon>Aromia</taxon>
    </lineage>
</organism>
<evidence type="ECO:0000259" key="6">
    <source>
        <dbReference type="PROSITE" id="PS50102"/>
    </source>
</evidence>
<evidence type="ECO:0000313" key="8">
    <source>
        <dbReference type="Proteomes" id="UP001162162"/>
    </source>
</evidence>
<dbReference type="SMART" id="SM00360">
    <property type="entry name" value="RRM"/>
    <property type="match status" value="1"/>
</dbReference>
<evidence type="ECO:0000313" key="7">
    <source>
        <dbReference type="EMBL" id="KAJ8944068.1"/>
    </source>
</evidence>
<keyword evidence="8" id="KW-1185">Reference proteome</keyword>
<proteinExistence type="predicted"/>
<dbReference type="GO" id="GO:0003729">
    <property type="term" value="F:mRNA binding"/>
    <property type="evidence" value="ECO:0007669"/>
    <property type="project" value="TreeGrafter"/>
</dbReference>
<evidence type="ECO:0000256" key="1">
    <source>
        <dbReference type="ARBA" id="ARBA00004496"/>
    </source>
</evidence>
<dbReference type="InterPro" id="IPR000504">
    <property type="entry name" value="RRM_dom"/>
</dbReference>
<dbReference type="GO" id="GO:0005737">
    <property type="term" value="C:cytoplasm"/>
    <property type="evidence" value="ECO:0007669"/>
    <property type="project" value="UniProtKB-SubCell"/>
</dbReference>
<evidence type="ECO:0000256" key="5">
    <source>
        <dbReference type="PROSITE-ProRule" id="PRU00176"/>
    </source>
</evidence>
<keyword evidence="2" id="KW-0963">Cytoplasm</keyword>